<evidence type="ECO:0000259" key="7">
    <source>
        <dbReference type="Pfam" id="PF08572"/>
    </source>
</evidence>
<evidence type="ECO:0000256" key="4">
    <source>
        <dbReference type="ARBA" id="ARBA00023242"/>
    </source>
</evidence>
<comment type="caution">
    <text evidence="8">The sequence shown here is derived from an EMBL/GenBank/DDBJ whole genome shotgun (WGS) entry which is preliminary data.</text>
</comment>
<dbReference type="GO" id="GO:0000398">
    <property type="term" value="P:mRNA splicing, via spliceosome"/>
    <property type="evidence" value="ECO:0007669"/>
    <property type="project" value="InterPro"/>
</dbReference>
<evidence type="ECO:0000256" key="1">
    <source>
        <dbReference type="ARBA" id="ARBA00004123"/>
    </source>
</evidence>
<evidence type="ECO:0000259" key="6">
    <source>
        <dbReference type="Pfam" id="PF06544"/>
    </source>
</evidence>
<feature type="domain" description="Small nuclear ribonucleoprotein Prp3 C-terminal" evidence="6">
    <location>
        <begin position="437"/>
        <end position="577"/>
    </location>
</feature>
<feature type="compositionally biased region" description="Low complexity" evidence="5">
    <location>
        <begin position="50"/>
        <end position="87"/>
    </location>
</feature>
<dbReference type="Pfam" id="PF08572">
    <property type="entry name" value="PRP3"/>
    <property type="match status" value="1"/>
</dbReference>
<dbReference type="InterPro" id="IPR013881">
    <property type="entry name" value="Pre-mRNA_splic_Prp3_dom"/>
</dbReference>
<dbReference type="PANTHER" id="PTHR14212:SF0">
    <property type="entry name" value="U4_U6 SMALL NUCLEAR RIBONUCLEOPROTEIN PRP3"/>
    <property type="match status" value="1"/>
</dbReference>
<feature type="domain" description="Pre-mRNA-splicing factor 3" evidence="7">
    <location>
        <begin position="199"/>
        <end position="413"/>
    </location>
</feature>
<gene>
    <name evidence="8" type="ORF">JMJ35_002961</name>
</gene>
<dbReference type="EMBL" id="JAFEKC020000005">
    <property type="protein sequence ID" value="KAK0514344.1"/>
    <property type="molecule type" value="Genomic_DNA"/>
</dbReference>
<dbReference type="CDD" id="cd24162">
    <property type="entry name" value="Prp3_C"/>
    <property type="match status" value="1"/>
</dbReference>
<name>A0AA39R5X7_9LECA</name>
<proteinExistence type="predicted"/>
<evidence type="ECO:0000313" key="9">
    <source>
        <dbReference type="Proteomes" id="UP001166286"/>
    </source>
</evidence>
<organism evidence="8 9">
    <name type="scientific">Cladonia borealis</name>
    <dbReference type="NCBI Taxonomy" id="184061"/>
    <lineage>
        <taxon>Eukaryota</taxon>
        <taxon>Fungi</taxon>
        <taxon>Dikarya</taxon>
        <taxon>Ascomycota</taxon>
        <taxon>Pezizomycotina</taxon>
        <taxon>Lecanoromycetes</taxon>
        <taxon>OSLEUM clade</taxon>
        <taxon>Lecanoromycetidae</taxon>
        <taxon>Lecanorales</taxon>
        <taxon>Lecanorineae</taxon>
        <taxon>Cladoniaceae</taxon>
        <taxon>Cladonia</taxon>
    </lineage>
</organism>
<dbReference type="InterPro" id="IPR027104">
    <property type="entry name" value="Prp3"/>
</dbReference>
<keyword evidence="3" id="KW-0508">mRNA splicing</keyword>
<feature type="region of interest" description="Disordered" evidence="5">
    <location>
        <begin position="1"/>
        <end position="94"/>
    </location>
</feature>
<keyword evidence="4" id="KW-0539">Nucleus</keyword>
<feature type="compositionally biased region" description="Polar residues" evidence="5">
    <location>
        <begin position="165"/>
        <end position="177"/>
    </location>
</feature>
<keyword evidence="9" id="KW-1185">Reference proteome</keyword>
<dbReference type="AlphaFoldDB" id="A0AA39R5X7"/>
<accession>A0AA39R5X7</accession>
<evidence type="ECO:0000256" key="5">
    <source>
        <dbReference type="SAM" id="MobiDB-lite"/>
    </source>
</evidence>
<dbReference type="Proteomes" id="UP001166286">
    <property type="component" value="Unassembled WGS sequence"/>
</dbReference>
<comment type="subcellular location">
    <subcellularLocation>
        <location evidence="1">Nucleus</location>
    </subcellularLocation>
</comment>
<reference evidence="8" key="1">
    <citation type="submission" date="2023-03" db="EMBL/GenBank/DDBJ databases">
        <title>Complete genome of Cladonia borealis.</title>
        <authorList>
            <person name="Park H."/>
        </authorList>
    </citation>
    <scope>NUCLEOTIDE SEQUENCE</scope>
    <source>
        <strain evidence="8">ANT050790</strain>
    </source>
</reference>
<evidence type="ECO:0000256" key="3">
    <source>
        <dbReference type="ARBA" id="ARBA00023187"/>
    </source>
</evidence>
<dbReference type="InterPro" id="IPR010541">
    <property type="entry name" value="Prp3_C"/>
</dbReference>
<dbReference type="Pfam" id="PF06544">
    <property type="entry name" value="Prp3_C"/>
    <property type="match status" value="1"/>
</dbReference>
<sequence length="581" mass="64022">MAENGLKRPHPNDDLLSADNAQKRIRSNNGSPAPQTNDAASTKPDVSKIVADARARAAAVAARLQGSRTHGLSPSSHSPSPGPTGSTNASGMSRAEELRARVAAAIGNKKSTPVNGFAPLDDGTMGARGGLGTALHPALMDNAGQGLGSSKNKQAIQSKFPTTMANQRVPSPANQISKPGKAKKQLDLSGPSAEETRANPYFDPSLGAQTATLKARHARQLKFNEKGKYIQQAAALRRAANLEAMRKRIQESSKKVLPSEDPGEKNFLIEAPPVIEWWDEGLVTDVKNGYAEVEGHNKIETEDSIITRFIQNPVQIEPPGVKNMPTPKPMYLTSKEQAKLRRQKRMEALKEIQTKERLGLLPTPAPKVKLKNMMMVLGQEAVKDPTAVEARVRKEVKEREDKHLAMNEERKLTKEDRHEKLEEKKAKDAAKGIYFTVYKVSSFANRKNRVKVNLNAEQMGLTGLVLYARNQSLVLAEGGEKSIKDFKKLMLNRINWAENDSPNVVKEGNREAQAQFLQNTDEEGNLKDLADNKCELLFEGLQKDRVFRKWGSKIAETDREAVELLGRTKNENFWTLAKSVG</sequence>
<feature type="region of interest" description="Disordered" evidence="5">
    <location>
        <begin position="165"/>
        <end position="204"/>
    </location>
</feature>
<feature type="compositionally biased region" description="Polar residues" evidence="5">
    <location>
        <begin position="27"/>
        <end position="40"/>
    </location>
</feature>
<keyword evidence="2" id="KW-0507">mRNA processing</keyword>
<dbReference type="PANTHER" id="PTHR14212">
    <property type="entry name" value="U4/U6-ASSOCIATED RNA SPLICING FACTOR-RELATED"/>
    <property type="match status" value="1"/>
</dbReference>
<evidence type="ECO:0000256" key="2">
    <source>
        <dbReference type="ARBA" id="ARBA00022664"/>
    </source>
</evidence>
<dbReference type="GO" id="GO:0046540">
    <property type="term" value="C:U4/U6 x U5 tri-snRNP complex"/>
    <property type="evidence" value="ECO:0007669"/>
    <property type="project" value="InterPro"/>
</dbReference>
<protein>
    <submittedName>
        <fullName evidence="8">Uncharacterized protein</fullName>
    </submittedName>
</protein>
<evidence type="ECO:0000313" key="8">
    <source>
        <dbReference type="EMBL" id="KAK0514344.1"/>
    </source>
</evidence>